<evidence type="ECO:0000256" key="3">
    <source>
        <dbReference type="PROSITE-ProRule" id="PRU00175"/>
    </source>
</evidence>
<keyword evidence="1 3" id="KW-0863">Zinc-finger</keyword>
<dbReference type="InterPro" id="IPR016135">
    <property type="entry name" value="UBQ-conjugating_enzyme/RWD"/>
</dbReference>
<dbReference type="InterPro" id="IPR013083">
    <property type="entry name" value="Znf_RING/FYVE/PHD"/>
</dbReference>
<gene>
    <name evidence="6" type="ORF">Bhyg_16637</name>
</gene>
<proteinExistence type="predicted"/>
<reference evidence="6" key="1">
    <citation type="submission" date="2022-07" db="EMBL/GenBank/DDBJ databases">
        <authorList>
            <person name="Trinca V."/>
            <person name="Uliana J.V.C."/>
            <person name="Torres T.T."/>
            <person name="Ward R.J."/>
            <person name="Monesi N."/>
        </authorList>
    </citation>
    <scope>NUCLEOTIDE SEQUENCE</scope>
    <source>
        <strain evidence="6">HSMRA1968</strain>
        <tissue evidence="6">Whole embryos</tissue>
    </source>
</reference>
<evidence type="ECO:0008006" key="8">
    <source>
        <dbReference type="Google" id="ProtNLM"/>
    </source>
</evidence>
<keyword evidence="2" id="KW-0862">Zinc</keyword>
<dbReference type="PROSITE" id="PS50908">
    <property type="entry name" value="RWD"/>
    <property type="match status" value="1"/>
</dbReference>
<dbReference type="InterPro" id="IPR001841">
    <property type="entry name" value="Znf_RING"/>
</dbReference>
<dbReference type="GO" id="GO:0008270">
    <property type="term" value="F:zinc ion binding"/>
    <property type="evidence" value="ECO:0007669"/>
    <property type="project" value="UniProtKB-KW"/>
</dbReference>
<name>A0A9Q0MMB5_9DIPT</name>
<evidence type="ECO:0000256" key="2">
    <source>
        <dbReference type="ARBA" id="ARBA00022833"/>
    </source>
</evidence>
<evidence type="ECO:0000313" key="6">
    <source>
        <dbReference type="EMBL" id="KAJ6632642.1"/>
    </source>
</evidence>
<accession>A0A9Q0MMB5</accession>
<comment type="caution">
    <text evidence="6">The sequence shown here is derived from an EMBL/GenBank/DDBJ whole genome shotgun (WGS) entry which is preliminary data.</text>
</comment>
<evidence type="ECO:0000259" key="4">
    <source>
        <dbReference type="PROSITE" id="PS50089"/>
    </source>
</evidence>
<sequence length="357" mass="40230">MEAEIADIQSNCEKLIENSKVMTCISSLVRIDLTYTDYKKLTISFRFPEKYPDSSILIELKSKTLSSKLLQCLTTMGDMKAKEHLGKPQIIHVISFLANYLTENPLCVAYDEIANLKKLLASTSGSEIKLKQKSSCVSLCANGGKYFFKTKISVPKTYPCQGVSWNNHESNLPVVLVRFLNGQAKEISRKCVEPPLNPPKGSPPFTIQPSLFKTLSFLIEATNDFCIEVCPICMQNCLPEDPNDVVLNDNDDMYVERVLCGHIYHQGCLKKYMREPPFIKTGKPCPALKRHARGDTLPFSMAEAMANQSKKSKSLSTTCSIPLHHDRWGLSPKIAEARWANKQARDRELEEVKDFLQ</sequence>
<dbReference type="EMBL" id="WJQU01002625">
    <property type="protein sequence ID" value="KAJ6632642.1"/>
    <property type="molecule type" value="Genomic_DNA"/>
</dbReference>
<dbReference type="InterPro" id="IPR006575">
    <property type="entry name" value="RWD_dom"/>
</dbReference>
<dbReference type="SUPFAM" id="SSF54495">
    <property type="entry name" value="UBC-like"/>
    <property type="match status" value="1"/>
</dbReference>
<feature type="domain" description="RING-type" evidence="4">
    <location>
        <begin position="230"/>
        <end position="289"/>
    </location>
</feature>
<dbReference type="PANTHER" id="PTHR40237:SF1">
    <property type="entry name" value="LD44813P"/>
    <property type="match status" value="1"/>
</dbReference>
<evidence type="ECO:0000256" key="1">
    <source>
        <dbReference type="ARBA" id="ARBA00022771"/>
    </source>
</evidence>
<dbReference type="Gene3D" id="3.30.40.10">
    <property type="entry name" value="Zinc/RING finger domain, C3HC4 (zinc finger)"/>
    <property type="match status" value="1"/>
</dbReference>
<evidence type="ECO:0000313" key="7">
    <source>
        <dbReference type="Proteomes" id="UP001151699"/>
    </source>
</evidence>
<dbReference type="OrthoDB" id="8062037at2759"/>
<keyword evidence="1 3" id="KW-0479">Metal-binding</keyword>
<feature type="domain" description="RWD" evidence="5">
    <location>
        <begin position="1"/>
        <end position="104"/>
    </location>
</feature>
<dbReference type="PROSITE" id="PS50089">
    <property type="entry name" value="ZF_RING_2"/>
    <property type="match status" value="1"/>
</dbReference>
<dbReference type="PANTHER" id="PTHR40237">
    <property type="entry name" value="LD44813P"/>
    <property type="match status" value="1"/>
</dbReference>
<dbReference type="SUPFAM" id="SSF57850">
    <property type="entry name" value="RING/U-box"/>
    <property type="match status" value="1"/>
</dbReference>
<protein>
    <recommendedName>
        <fullName evidence="8">RWD domain-containing protein</fullName>
    </recommendedName>
</protein>
<organism evidence="6 7">
    <name type="scientific">Pseudolycoriella hygida</name>
    <dbReference type="NCBI Taxonomy" id="35572"/>
    <lineage>
        <taxon>Eukaryota</taxon>
        <taxon>Metazoa</taxon>
        <taxon>Ecdysozoa</taxon>
        <taxon>Arthropoda</taxon>
        <taxon>Hexapoda</taxon>
        <taxon>Insecta</taxon>
        <taxon>Pterygota</taxon>
        <taxon>Neoptera</taxon>
        <taxon>Endopterygota</taxon>
        <taxon>Diptera</taxon>
        <taxon>Nematocera</taxon>
        <taxon>Sciaroidea</taxon>
        <taxon>Sciaridae</taxon>
        <taxon>Pseudolycoriella</taxon>
    </lineage>
</organism>
<dbReference type="Proteomes" id="UP001151699">
    <property type="component" value="Unassembled WGS sequence"/>
</dbReference>
<dbReference type="Pfam" id="PF05773">
    <property type="entry name" value="RWD"/>
    <property type="match status" value="1"/>
</dbReference>
<dbReference type="AlphaFoldDB" id="A0A9Q0MMB5"/>
<evidence type="ECO:0000259" key="5">
    <source>
        <dbReference type="PROSITE" id="PS50908"/>
    </source>
</evidence>
<keyword evidence="7" id="KW-1185">Reference proteome</keyword>
<dbReference type="Gene3D" id="3.10.110.10">
    <property type="entry name" value="Ubiquitin Conjugating Enzyme"/>
    <property type="match status" value="1"/>
</dbReference>